<dbReference type="PANTHER" id="PTHR19212">
    <property type="entry name" value="LEUCINE RICH REPEAT IN FLII INTERACTING PROTEIN"/>
    <property type="match status" value="1"/>
</dbReference>
<feature type="coiled-coil region" evidence="3">
    <location>
        <begin position="178"/>
        <end position="300"/>
    </location>
</feature>
<organism evidence="4 5">
    <name type="scientific">Clarias magur</name>
    <name type="common">Asian catfish</name>
    <name type="synonym">Macropteronotus magur</name>
    <dbReference type="NCBI Taxonomy" id="1594786"/>
    <lineage>
        <taxon>Eukaryota</taxon>
        <taxon>Metazoa</taxon>
        <taxon>Chordata</taxon>
        <taxon>Craniata</taxon>
        <taxon>Vertebrata</taxon>
        <taxon>Euteleostomi</taxon>
        <taxon>Actinopterygii</taxon>
        <taxon>Neopterygii</taxon>
        <taxon>Teleostei</taxon>
        <taxon>Ostariophysi</taxon>
        <taxon>Siluriformes</taxon>
        <taxon>Clariidae</taxon>
        <taxon>Clarias</taxon>
    </lineage>
</organism>
<dbReference type="OrthoDB" id="8964002at2759"/>
<sequence length="759" mass="88392">VSLAELKEKHQKAVENITQLETEKSDLTDQVETLREAMEKLGNEFSETYRQYGELMNEREREHETHRTLQAENEEMKILTANHELLKDSLAKSEGKLQESVETVAQLDAKNSKLEALVMSLREAMQHMQNQLSDAYREREKLNNEQERERQAHSILLQAEKAMMKTLTDNEELLKVSIDELGKKHQKAVENITQLEIEKSRLIDQVVSLQDELCENQKKADNLTNECERERESHSILQSELNQAKDDFKYFEKNMTVSLAELKEKHQKAVENISQLETEKSDLTDQVKTLREAMEKLGNEFSETYRQCGELMNEREHKVHRILQAENNETKTPLTANQELLKDSLAEEKLQESVETVAQMDAKNSKLEDLVMSLREAMQHMQNQISDAYREREKLNNVSIGELKEKHQKAVENITQLEIEKSRLNDQVASLQDELCESHIKADNLTNECERERESHSILQSELNQTKDDFKYFEKNMTISLAELEEKHQKALENITQLETEKSDLIDQVETLREAMEEIGSELSETYRQYGELMNDSLAKSEEKLQKSVETISQLDAKNSKLEDMVMSQRETIEHMQNQLSDACREHEKLMKEREREADSSLLQAEKEKMKTLTHNKELLKVAIDELGEKHQKAVENITQLEIEKSRLIDQVASLQDELCKSQKKADNLTNECEREREFHSILQSELNQAKDDLKYFEKNMTVSLAELEEKHQKAVKKITQLETEKSDLTDQVETLREAMEEIGNELSEAYRQYGELMN</sequence>
<reference evidence="4" key="1">
    <citation type="submission" date="2020-07" db="EMBL/GenBank/DDBJ databases">
        <title>Clarias magur genome sequencing, assembly and annotation.</title>
        <authorList>
            <person name="Kushwaha B."/>
            <person name="Kumar R."/>
            <person name="Das P."/>
            <person name="Joshi C.G."/>
            <person name="Kumar D."/>
            <person name="Nagpure N.S."/>
            <person name="Pandey M."/>
            <person name="Agarwal S."/>
            <person name="Srivastava S."/>
            <person name="Singh M."/>
            <person name="Sahoo L."/>
            <person name="Jayasankar P."/>
            <person name="Meher P.K."/>
            <person name="Koringa P.G."/>
            <person name="Iquebal M.A."/>
            <person name="Das S.P."/>
            <person name="Bit A."/>
            <person name="Patnaik S."/>
            <person name="Patel N."/>
            <person name="Shah T.M."/>
            <person name="Hinsu A."/>
            <person name="Jena J.K."/>
        </authorList>
    </citation>
    <scope>NUCLEOTIDE SEQUENCE</scope>
    <source>
        <strain evidence="4">CIFAMagur01</strain>
        <tissue evidence="4">Testis</tissue>
    </source>
</reference>
<dbReference type="GO" id="GO:0000981">
    <property type="term" value="F:DNA-binding transcription factor activity, RNA polymerase II-specific"/>
    <property type="evidence" value="ECO:0007669"/>
    <property type="project" value="TreeGrafter"/>
</dbReference>
<dbReference type="Proteomes" id="UP000727407">
    <property type="component" value="Unassembled WGS sequence"/>
</dbReference>
<gene>
    <name evidence="4" type="ORF">DAT39_011589</name>
</gene>
<feature type="coiled-coil region" evidence="3">
    <location>
        <begin position="3"/>
        <end position="152"/>
    </location>
</feature>
<name>A0A8J4U0X4_CLAMG</name>
<comment type="caution">
    <text evidence="4">The sequence shown here is derived from an EMBL/GenBank/DDBJ whole genome shotgun (WGS) entry which is preliminary data.</text>
</comment>
<dbReference type="AlphaFoldDB" id="A0A8J4U0X4"/>
<proteinExistence type="inferred from homology"/>
<dbReference type="EMBL" id="QNUK01000191">
    <property type="protein sequence ID" value="KAF5898688.1"/>
    <property type="molecule type" value="Genomic_DNA"/>
</dbReference>
<dbReference type="Gene3D" id="1.20.5.4090">
    <property type="match status" value="9"/>
</dbReference>
<keyword evidence="5" id="KW-1185">Reference proteome</keyword>
<evidence type="ECO:0000256" key="1">
    <source>
        <dbReference type="ARBA" id="ARBA00008275"/>
    </source>
</evidence>
<feature type="non-terminal residue" evidence="4">
    <location>
        <position position="1"/>
    </location>
</feature>
<dbReference type="PANTHER" id="PTHR19212:SF5">
    <property type="entry name" value="LEUCINE-RICH REPEAT FLIGHTLESS-INTERACTING PROTEIN 1"/>
    <property type="match status" value="1"/>
</dbReference>
<accession>A0A8J4U0X4</accession>
<dbReference type="InterPro" id="IPR019139">
    <property type="entry name" value="LRRFIP1/2"/>
</dbReference>
<dbReference type="Pfam" id="PF09738">
    <property type="entry name" value="LRRFIP"/>
    <property type="match status" value="2"/>
</dbReference>
<keyword evidence="2 3" id="KW-0175">Coiled coil</keyword>
<evidence type="ECO:0000256" key="2">
    <source>
        <dbReference type="ARBA" id="ARBA00023054"/>
    </source>
</evidence>
<protein>
    <submittedName>
        <fullName evidence="4">Paramyosin-like isoform X1</fullName>
    </submittedName>
</protein>
<evidence type="ECO:0000313" key="5">
    <source>
        <dbReference type="Proteomes" id="UP000727407"/>
    </source>
</evidence>
<feature type="non-terminal residue" evidence="4">
    <location>
        <position position="759"/>
    </location>
</feature>
<evidence type="ECO:0000256" key="3">
    <source>
        <dbReference type="SAM" id="Coils"/>
    </source>
</evidence>
<dbReference type="GO" id="GO:0000978">
    <property type="term" value="F:RNA polymerase II cis-regulatory region sequence-specific DNA binding"/>
    <property type="evidence" value="ECO:0007669"/>
    <property type="project" value="TreeGrafter"/>
</dbReference>
<feature type="coiled-coil region" evidence="3">
    <location>
        <begin position="357"/>
        <end position="753"/>
    </location>
</feature>
<evidence type="ECO:0000313" key="4">
    <source>
        <dbReference type="EMBL" id="KAF5898688.1"/>
    </source>
</evidence>
<comment type="similarity">
    <text evidence="1">Belongs to the LRRFIP family.</text>
</comment>